<feature type="binding site" evidence="2">
    <location>
        <position position="146"/>
    </location>
    <ligand>
        <name>Zn(2+)</name>
        <dbReference type="ChEBI" id="CHEBI:29105"/>
        <label>2</label>
    </ligand>
</feature>
<accession>A0A9P8YAM3</accession>
<dbReference type="PIRSF" id="PIRSF001359">
    <property type="entry name" value="F_bP_aldolase_II"/>
    <property type="match status" value="1"/>
</dbReference>
<comment type="function">
    <text evidence="3">Catalyzes the aldol condensation of dihydroxyacetone phosphate (DHAP or glycerone-phosphate) with glyceraldehyde 3-phosphate (G3P) to form fructose 1,6-bisphosphate (FBP) in gluconeogenesis and the reverse reaction in glycolysis.</text>
</comment>
<protein>
    <recommendedName>
        <fullName evidence="3">Fructose-bisphosphate aldolase</fullName>
        <shortName evidence="3">FBP aldolase</shortName>
        <ecNumber evidence="3">4.1.2.13</ecNumber>
    </recommendedName>
</protein>
<sequence length="296" mass="32645">MSPFTRKSPETGTMEHNRTVDMLRRAQAYGYAVGAYNCYNDDGVMAVIRAAEASKSPAIIQLFPWTLNFQGPHFIRWVVEYAHSASVPIAVHLDHCIEPEDVRRALELPFDSIMIDASRLDPEANIAECARIVEEANARGIAIEAELGRIEGGEDGLPLTDLESILTNPGFAREFVDRTGVQLLAPSFGNIHGSYGPLGPKAYWRLDVLKDLNENIPSIPLVLHGTTAVSDVLFRETIKRGVHKINLNRTVRDDYSRFVAANAGKLELTALKEQAVEVHAKSIERLMDVLGSSGRA</sequence>
<keyword evidence="5" id="KW-1185">Reference proteome</keyword>
<dbReference type="InterPro" id="IPR050246">
    <property type="entry name" value="Class_II_FBP_aldolase"/>
</dbReference>
<dbReference type="AlphaFoldDB" id="A0A9P8YAM3"/>
<dbReference type="Pfam" id="PF01116">
    <property type="entry name" value="F_bP_aldolase"/>
    <property type="match status" value="1"/>
</dbReference>
<comment type="cofactor">
    <cofactor evidence="2 3">
        <name>Zn(2+)</name>
        <dbReference type="ChEBI" id="CHEBI:29105"/>
    </cofactor>
    <text evidence="2 3">Binds 2 Zn(2+) ions per subunit. One is catalytic and the other provides a structural contribution.</text>
</comment>
<feature type="binding site" evidence="2">
    <location>
        <position position="95"/>
    </location>
    <ligand>
        <name>Zn(2+)</name>
        <dbReference type="ChEBI" id="CHEBI:29105"/>
        <label>1</label>
        <note>catalytic</note>
    </ligand>
</feature>
<proteinExistence type="inferred from homology"/>
<dbReference type="EC" id="4.1.2.13" evidence="3"/>
<comment type="caution">
    <text evidence="4">The sequence shown here is derived from an EMBL/GenBank/DDBJ whole genome shotgun (WGS) entry which is preliminary data.</text>
</comment>
<dbReference type="InterPro" id="IPR013785">
    <property type="entry name" value="Aldolase_TIM"/>
</dbReference>
<dbReference type="InterPro" id="IPR000771">
    <property type="entry name" value="FBA_II"/>
</dbReference>
<organism evidence="4 5">
    <name type="scientific">Microdochium trichocladiopsis</name>
    <dbReference type="NCBI Taxonomy" id="1682393"/>
    <lineage>
        <taxon>Eukaryota</taxon>
        <taxon>Fungi</taxon>
        <taxon>Dikarya</taxon>
        <taxon>Ascomycota</taxon>
        <taxon>Pezizomycotina</taxon>
        <taxon>Sordariomycetes</taxon>
        <taxon>Xylariomycetidae</taxon>
        <taxon>Xylariales</taxon>
        <taxon>Microdochiaceae</taxon>
        <taxon>Microdochium</taxon>
    </lineage>
</organism>
<dbReference type="Proteomes" id="UP000756346">
    <property type="component" value="Unassembled WGS sequence"/>
</dbReference>
<comment type="catalytic activity">
    <reaction evidence="3">
        <text>beta-D-fructose 1,6-bisphosphate = D-glyceraldehyde 3-phosphate + dihydroxyacetone phosphate</text>
        <dbReference type="Rhea" id="RHEA:14729"/>
        <dbReference type="ChEBI" id="CHEBI:32966"/>
        <dbReference type="ChEBI" id="CHEBI:57642"/>
        <dbReference type="ChEBI" id="CHEBI:59776"/>
        <dbReference type="EC" id="4.1.2.13"/>
    </reaction>
</comment>
<dbReference type="GeneID" id="70192029"/>
<keyword evidence="2 3" id="KW-0862">Zinc</keyword>
<evidence type="ECO:0000256" key="1">
    <source>
        <dbReference type="PIRSR" id="PIRSR001359-1"/>
    </source>
</evidence>
<keyword evidence="2 3" id="KW-0479">Metal-binding</keyword>
<dbReference type="GO" id="GO:0006096">
    <property type="term" value="P:glycolytic process"/>
    <property type="evidence" value="ECO:0007669"/>
    <property type="project" value="UniProtKB-KW"/>
</dbReference>
<evidence type="ECO:0000313" key="4">
    <source>
        <dbReference type="EMBL" id="KAH7034762.1"/>
    </source>
</evidence>
<dbReference type="Gene3D" id="3.20.20.70">
    <property type="entry name" value="Aldolase class I"/>
    <property type="match status" value="1"/>
</dbReference>
<feature type="binding site" evidence="2">
    <location>
        <position position="224"/>
    </location>
    <ligand>
        <name>Zn(2+)</name>
        <dbReference type="ChEBI" id="CHEBI:29105"/>
        <label>1</label>
        <note>catalytic</note>
    </ligand>
</feature>
<dbReference type="PANTHER" id="PTHR30304:SF0">
    <property type="entry name" value="D-TAGATOSE-1,6-BISPHOSPHATE ALDOLASE SUBUNIT GATY-RELATED"/>
    <property type="match status" value="1"/>
</dbReference>
<keyword evidence="3" id="KW-0324">Glycolysis</keyword>
<name>A0A9P8YAM3_9PEZI</name>
<comment type="pathway">
    <text evidence="3">Carbohydrate degradation; glycolysis; D-glyceraldehyde 3-phosphate and glycerone phosphate from D-glucose: step 4/4.</text>
</comment>
<keyword evidence="3" id="KW-0456">Lyase</keyword>
<reference evidence="4" key="1">
    <citation type="journal article" date="2021" name="Nat. Commun.">
        <title>Genetic determinants of endophytism in the Arabidopsis root mycobiome.</title>
        <authorList>
            <person name="Mesny F."/>
            <person name="Miyauchi S."/>
            <person name="Thiergart T."/>
            <person name="Pickel B."/>
            <person name="Atanasova L."/>
            <person name="Karlsson M."/>
            <person name="Huettel B."/>
            <person name="Barry K.W."/>
            <person name="Haridas S."/>
            <person name="Chen C."/>
            <person name="Bauer D."/>
            <person name="Andreopoulos W."/>
            <person name="Pangilinan J."/>
            <person name="LaButti K."/>
            <person name="Riley R."/>
            <person name="Lipzen A."/>
            <person name="Clum A."/>
            <person name="Drula E."/>
            <person name="Henrissat B."/>
            <person name="Kohler A."/>
            <person name="Grigoriev I.V."/>
            <person name="Martin F.M."/>
            <person name="Hacquard S."/>
        </authorList>
    </citation>
    <scope>NUCLEOTIDE SEQUENCE</scope>
    <source>
        <strain evidence="4">MPI-CAGE-CH-0230</strain>
    </source>
</reference>
<comment type="similarity">
    <text evidence="3">Belongs to the class II fructose-bisphosphate aldolase family.</text>
</comment>
<evidence type="ECO:0000256" key="2">
    <source>
        <dbReference type="PIRSR" id="PIRSR001359-3"/>
    </source>
</evidence>
<gene>
    <name evidence="4" type="ORF">B0I36DRAFT_429045</name>
</gene>
<dbReference type="CDD" id="cd00947">
    <property type="entry name" value="TBP_aldolase_IIB"/>
    <property type="match status" value="1"/>
</dbReference>
<evidence type="ECO:0000256" key="3">
    <source>
        <dbReference type="RuleBase" id="RU366023"/>
    </source>
</evidence>
<dbReference type="SUPFAM" id="SSF51569">
    <property type="entry name" value="Aldolase"/>
    <property type="match status" value="1"/>
</dbReference>
<feature type="active site" description="Proton donor" evidence="1">
    <location>
        <position position="94"/>
    </location>
</feature>
<dbReference type="GO" id="GO:0004332">
    <property type="term" value="F:fructose-bisphosphate aldolase activity"/>
    <property type="evidence" value="ECO:0007669"/>
    <property type="project" value="UniProtKB-EC"/>
</dbReference>
<dbReference type="PANTHER" id="PTHR30304">
    <property type="entry name" value="D-TAGATOSE-1,6-BISPHOSPHATE ALDOLASE"/>
    <property type="match status" value="1"/>
</dbReference>
<dbReference type="EMBL" id="JAGTJQ010000003">
    <property type="protein sequence ID" value="KAH7034762.1"/>
    <property type="molecule type" value="Genomic_DNA"/>
</dbReference>
<feature type="binding site" evidence="2">
    <location>
        <position position="192"/>
    </location>
    <ligand>
        <name>Zn(2+)</name>
        <dbReference type="ChEBI" id="CHEBI:29105"/>
        <label>1</label>
        <note>catalytic</note>
    </ligand>
</feature>
<dbReference type="RefSeq" id="XP_046014855.1">
    <property type="nucleotide sequence ID" value="XM_046162483.1"/>
</dbReference>
<dbReference type="OrthoDB" id="2558351at2759"/>
<feature type="binding site" evidence="2">
    <location>
        <position position="116"/>
    </location>
    <ligand>
        <name>Zn(2+)</name>
        <dbReference type="ChEBI" id="CHEBI:29105"/>
        <label>2</label>
    </ligand>
</feature>
<dbReference type="GO" id="GO:0008270">
    <property type="term" value="F:zinc ion binding"/>
    <property type="evidence" value="ECO:0007669"/>
    <property type="project" value="UniProtKB-UniRule"/>
</dbReference>
<evidence type="ECO:0000313" key="5">
    <source>
        <dbReference type="Proteomes" id="UP000756346"/>
    </source>
</evidence>